<reference evidence="1" key="1">
    <citation type="submission" date="2021-06" db="EMBL/GenBank/DDBJ databases">
        <title>Parelaphostrongylus tenuis whole genome reference sequence.</title>
        <authorList>
            <person name="Garwood T.J."/>
            <person name="Larsen P.A."/>
            <person name="Fountain-Jones N.M."/>
            <person name="Garbe J.R."/>
            <person name="Macchietto M.G."/>
            <person name="Kania S.A."/>
            <person name="Gerhold R.W."/>
            <person name="Richards J.E."/>
            <person name="Wolf T.M."/>
        </authorList>
    </citation>
    <scope>NUCLEOTIDE SEQUENCE</scope>
    <source>
        <strain evidence="1">MNPRO001-30</strain>
        <tissue evidence="1">Meninges</tissue>
    </source>
</reference>
<dbReference type="EMBL" id="JAHQIW010005108">
    <property type="protein sequence ID" value="KAJ1364944.1"/>
    <property type="molecule type" value="Genomic_DNA"/>
</dbReference>
<dbReference type="Proteomes" id="UP001196413">
    <property type="component" value="Unassembled WGS sequence"/>
</dbReference>
<sequence>MAILDGRPSQKMRKSKGHEMSMIIDYKGVSRECKRVLRERCEPKPCFLINFLRTKVFNHFAPPRC</sequence>
<name>A0AAD5QWS1_PARTN</name>
<accession>A0AAD5QWS1</accession>
<dbReference type="AlphaFoldDB" id="A0AAD5QWS1"/>
<evidence type="ECO:0000313" key="1">
    <source>
        <dbReference type="EMBL" id="KAJ1364944.1"/>
    </source>
</evidence>
<comment type="caution">
    <text evidence="1">The sequence shown here is derived from an EMBL/GenBank/DDBJ whole genome shotgun (WGS) entry which is preliminary data.</text>
</comment>
<gene>
    <name evidence="1" type="ORF">KIN20_025141</name>
</gene>
<protein>
    <submittedName>
        <fullName evidence="1">Uncharacterized protein</fullName>
    </submittedName>
</protein>
<organism evidence="1 2">
    <name type="scientific">Parelaphostrongylus tenuis</name>
    <name type="common">Meningeal worm</name>
    <dbReference type="NCBI Taxonomy" id="148309"/>
    <lineage>
        <taxon>Eukaryota</taxon>
        <taxon>Metazoa</taxon>
        <taxon>Ecdysozoa</taxon>
        <taxon>Nematoda</taxon>
        <taxon>Chromadorea</taxon>
        <taxon>Rhabditida</taxon>
        <taxon>Rhabditina</taxon>
        <taxon>Rhabditomorpha</taxon>
        <taxon>Strongyloidea</taxon>
        <taxon>Metastrongylidae</taxon>
        <taxon>Parelaphostrongylus</taxon>
    </lineage>
</organism>
<keyword evidence="2" id="KW-1185">Reference proteome</keyword>
<evidence type="ECO:0000313" key="2">
    <source>
        <dbReference type="Proteomes" id="UP001196413"/>
    </source>
</evidence>
<proteinExistence type="predicted"/>